<keyword evidence="5 7" id="KW-1133">Transmembrane helix</keyword>
<dbReference type="AlphaFoldDB" id="A0A437KEZ4"/>
<feature type="transmembrane region" description="Helical" evidence="7">
    <location>
        <begin position="213"/>
        <end position="236"/>
    </location>
</feature>
<name>A0A437KEZ4_9BACI</name>
<evidence type="ECO:0000256" key="3">
    <source>
        <dbReference type="ARBA" id="ARBA00022475"/>
    </source>
</evidence>
<keyword evidence="9" id="KW-1185">Reference proteome</keyword>
<accession>A0A437KEZ4</accession>
<dbReference type="GO" id="GO:0005886">
    <property type="term" value="C:plasma membrane"/>
    <property type="evidence" value="ECO:0007669"/>
    <property type="project" value="UniProtKB-SubCell"/>
</dbReference>
<evidence type="ECO:0000256" key="5">
    <source>
        <dbReference type="ARBA" id="ARBA00022989"/>
    </source>
</evidence>
<comment type="caution">
    <text evidence="8">The sequence shown here is derived from an EMBL/GenBank/DDBJ whole genome shotgun (WGS) entry which is preliminary data.</text>
</comment>
<dbReference type="PANTHER" id="PTHR34184:SF4">
    <property type="entry name" value="UPF0718 PROTEIN YCGR"/>
    <property type="match status" value="1"/>
</dbReference>
<evidence type="ECO:0000256" key="2">
    <source>
        <dbReference type="ARBA" id="ARBA00006386"/>
    </source>
</evidence>
<evidence type="ECO:0000256" key="6">
    <source>
        <dbReference type="ARBA" id="ARBA00023136"/>
    </source>
</evidence>
<organism evidence="8 9">
    <name type="scientific">Niallia taxi</name>
    <dbReference type="NCBI Taxonomy" id="2499688"/>
    <lineage>
        <taxon>Bacteria</taxon>
        <taxon>Bacillati</taxon>
        <taxon>Bacillota</taxon>
        <taxon>Bacilli</taxon>
        <taxon>Bacillales</taxon>
        <taxon>Bacillaceae</taxon>
        <taxon>Niallia</taxon>
    </lineage>
</organism>
<keyword evidence="6 7" id="KW-0472">Membrane</keyword>
<feature type="transmembrane region" description="Helical" evidence="7">
    <location>
        <begin position="256"/>
        <end position="277"/>
    </location>
</feature>
<comment type="similarity">
    <text evidence="2">Belongs to the UPF0718 family.</text>
</comment>
<evidence type="ECO:0000256" key="1">
    <source>
        <dbReference type="ARBA" id="ARBA00004651"/>
    </source>
</evidence>
<dbReference type="InterPro" id="IPR005524">
    <property type="entry name" value="DUF318"/>
</dbReference>
<dbReference type="InterPro" id="IPR052923">
    <property type="entry name" value="UPF0718"/>
</dbReference>
<dbReference type="EMBL" id="RZTZ01000002">
    <property type="protein sequence ID" value="RVT65645.1"/>
    <property type="molecule type" value="Genomic_DNA"/>
</dbReference>
<reference evidence="8 9" key="1">
    <citation type="submission" date="2019-01" db="EMBL/GenBank/DDBJ databases">
        <title>Bacillus sp. M5HDSG1-1, whole genome shotgun sequence.</title>
        <authorList>
            <person name="Tuo L."/>
        </authorList>
    </citation>
    <scope>NUCLEOTIDE SEQUENCE [LARGE SCALE GENOMIC DNA]</scope>
    <source>
        <strain evidence="8 9">M5HDSG1-1</strain>
    </source>
</reference>
<proteinExistence type="inferred from homology"/>
<feature type="transmembrane region" description="Helical" evidence="7">
    <location>
        <begin position="124"/>
        <end position="147"/>
    </location>
</feature>
<evidence type="ECO:0000313" key="9">
    <source>
        <dbReference type="Proteomes" id="UP000288024"/>
    </source>
</evidence>
<feature type="transmembrane region" description="Helical" evidence="7">
    <location>
        <begin position="90"/>
        <end position="112"/>
    </location>
</feature>
<feature type="transmembrane region" description="Helical" evidence="7">
    <location>
        <begin position="45"/>
        <end position="70"/>
    </location>
</feature>
<keyword evidence="4 7" id="KW-0812">Transmembrane</keyword>
<feature type="transmembrane region" description="Helical" evidence="7">
    <location>
        <begin position="311"/>
        <end position="333"/>
    </location>
</feature>
<dbReference type="Proteomes" id="UP000288024">
    <property type="component" value="Unassembled WGS sequence"/>
</dbReference>
<comment type="subcellular location">
    <subcellularLocation>
        <location evidence="1">Cell membrane</location>
        <topology evidence="1">Multi-pass membrane protein</topology>
    </subcellularLocation>
</comment>
<dbReference type="Pfam" id="PF03773">
    <property type="entry name" value="ArsP_1"/>
    <property type="match status" value="1"/>
</dbReference>
<keyword evidence="3" id="KW-1003">Cell membrane</keyword>
<feature type="transmembrane region" description="Helical" evidence="7">
    <location>
        <begin position="284"/>
        <end position="305"/>
    </location>
</feature>
<dbReference type="RefSeq" id="WP_127737863.1">
    <property type="nucleotide sequence ID" value="NZ_CAJCKN010000058.1"/>
</dbReference>
<evidence type="ECO:0000256" key="7">
    <source>
        <dbReference type="SAM" id="Phobius"/>
    </source>
</evidence>
<feature type="transmembrane region" description="Helical" evidence="7">
    <location>
        <begin position="12"/>
        <end position="33"/>
    </location>
</feature>
<evidence type="ECO:0000313" key="8">
    <source>
        <dbReference type="EMBL" id="RVT65645.1"/>
    </source>
</evidence>
<protein>
    <submittedName>
        <fullName evidence="8">Permease</fullName>
    </submittedName>
</protein>
<feature type="transmembrane region" description="Helical" evidence="7">
    <location>
        <begin position="153"/>
        <end position="176"/>
    </location>
</feature>
<sequence>MSIPTSIKDVIVFALFLFLMYLFFFGDVSALPFMEQLLSEDVQSIFIVFLAIFLEALPFLLLGAIASSVINIYVSEAMIARVIPKNPIAAIFVGVLVAVITPVCECAIIPVVRRLIQKGVPVHVGVVLLMCAPILNFIVFGSTFYAFRLNMPIVYGRFIICVLAAVIVGFIMHHYFSKKNVLKMHKEDLVGNVPINENKGDSKWKGILHHTSFEFFAVAKYFIIGALFAAVAQVYFQDALYGLAGENPFKGTAVMMALAYILSLCSEADAFVAVSFAKTFQPEAILGFLVFGPILDFKNTLVMLASFRFKFVLVFIIVVSAIVFTLSILAGYFL</sequence>
<gene>
    <name evidence="8" type="ORF">EM808_09180</name>
</gene>
<evidence type="ECO:0000256" key="4">
    <source>
        <dbReference type="ARBA" id="ARBA00022692"/>
    </source>
</evidence>
<dbReference type="PANTHER" id="PTHR34184">
    <property type="entry name" value="UPF0718 PROTEIN YCGR"/>
    <property type="match status" value="1"/>
</dbReference>